<dbReference type="SMART" id="SM00513">
    <property type="entry name" value="SAP"/>
    <property type="match status" value="1"/>
</dbReference>
<comment type="caution">
    <text evidence="2">The sequence shown here is derived from an EMBL/GenBank/DDBJ whole genome shotgun (WGS) entry which is preliminary data.</text>
</comment>
<evidence type="ECO:0000313" key="3">
    <source>
        <dbReference type="Proteomes" id="UP001163046"/>
    </source>
</evidence>
<dbReference type="Proteomes" id="UP001163046">
    <property type="component" value="Unassembled WGS sequence"/>
</dbReference>
<dbReference type="AlphaFoldDB" id="A0A9X0CLN2"/>
<feature type="domain" description="SAP" evidence="1">
    <location>
        <begin position="217"/>
        <end position="251"/>
    </location>
</feature>
<dbReference type="OrthoDB" id="5981398at2759"/>
<gene>
    <name evidence="2" type="ORF">OS493_011466</name>
</gene>
<dbReference type="EMBL" id="MU827306">
    <property type="protein sequence ID" value="KAJ7363186.1"/>
    <property type="molecule type" value="Genomic_DNA"/>
</dbReference>
<evidence type="ECO:0000259" key="1">
    <source>
        <dbReference type="PROSITE" id="PS50800"/>
    </source>
</evidence>
<organism evidence="2 3">
    <name type="scientific">Desmophyllum pertusum</name>
    <dbReference type="NCBI Taxonomy" id="174260"/>
    <lineage>
        <taxon>Eukaryota</taxon>
        <taxon>Metazoa</taxon>
        <taxon>Cnidaria</taxon>
        <taxon>Anthozoa</taxon>
        <taxon>Hexacorallia</taxon>
        <taxon>Scleractinia</taxon>
        <taxon>Caryophylliina</taxon>
        <taxon>Caryophylliidae</taxon>
        <taxon>Desmophyllum</taxon>
    </lineage>
</organism>
<dbReference type="PROSITE" id="PS50800">
    <property type="entry name" value="SAP"/>
    <property type="match status" value="1"/>
</dbReference>
<reference evidence="2" key="1">
    <citation type="submission" date="2023-01" db="EMBL/GenBank/DDBJ databases">
        <title>Genome assembly of the deep-sea coral Lophelia pertusa.</title>
        <authorList>
            <person name="Herrera S."/>
            <person name="Cordes E."/>
        </authorList>
    </citation>
    <scope>NUCLEOTIDE SEQUENCE</scope>
    <source>
        <strain evidence="2">USNM1676648</strain>
        <tissue evidence="2">Polyp</tissue>
    </source>
</reference>
<evidence type="ECO:0000313" key="2">
    <source>
        <dbReference type="EMBL" id="KAJ7363186.1"/>
    </source>
</evidence>
<name>A0A9X0CLN2_9CNID</name>
<dbReference type="InterPro" id="IPR003034">
    <property type="entry name" value="SAP_dom"/>
</dbReference>
<protein>
    <recommendedName>
        <fullName evidence="1">SAP domain-containing protein</fullName>
    </recommendedName>
</protein>
<proteinExistence type="predicted"/>
<accession>A0A9X0CLN2</accession>
<keyword evidence="3" id="KW-1185">Reference proteome</keyword>
<dbReference type="Pfam" id="PF02037">
    <property type="entry name" value="SAP"/>
    <property type="match status" value="1"/>
</dbReference>
<sequence length="358" mass="39461">MGLATRLKGQTSHRPSLRAVLVVATDCKSGNKKAFELIAENAVYVGKSLKCNFANWMLLLRNERACLSMLNTIRQSDPHLKKILPRDSVLNKDRMDVDCVLHLSKGNVLSHLESIGSVVHSIVPDSYKISETNEVGMYPHPIAVCIGEHGKILALDYAPMKNSSRLLEVRLHVPADVKILGEYVGATTMVYSGGIAYVCQPLGIQTVSISKKTKLQFKNLKKAELISELQQRGLPSHGTVQVLKDRLNTFLKNLEKTYKDQNVDLTKVYLSRNMEPSCIAKASNSILVVSSDAELAINMITLEMDGVVVKGSANFFSNYPNGCEEVISMCINNNILYVSYKGKPGGVAAINMSDLTWF</sequence>